<dbReference type="EMBL" id="AAQJ02000001">
    <property type="protein sequence ID" value="EDP46771.1"/>
    <property type="molecule type" value="Genomic_DNA"/>
</dbReference>
<proteinExistence type="predicted"/>
<comment type="caution">
    <text evidence="1">The sequence shown here is derived from an EMBL/GenBank/DDBJ whole genome shotgun (WGS) entry which is preliminary data.</text>
</comment>
<evidence type="ECO:0000313" key="1">
    <source>
        <dbReference type="EMBL" id="EDP46771.1"/>
    </source>
</evidence>
<dbReference type="Proteomes" id="UP000054075">
    <property type="component" value="Unassembled WGS sequence"/>
</dbReference>
<name>A8PMV5_9COXI</name>
<dbReference type="STRING" id="59196.RICGR_0838"/>
<organism evidence="1 2">
    <name type="scientific">Rickettsiella grylli</name>
    <dbReference type="NCBI Taxonomy" id="59196"/>
    <lineage>
        <taxon>Bacteria</taxon>
        <taxon>Pseudomonadati</taxon>
        <taxon>Pseudomonadota</taxon>
        <taxon>Gammaproteobacteria</taxon>
        <taxon>Legionellales</taxon>
        <taxon>Coxiellaceae</taxon>
        <taxon>Rickettsiella</taxon>
    </lineage>
</organism>
<reference evidence="1" key="1">
    <citation type="submission" date="2006-04" db="EMBL/GenBank/DDBJ databases">
        <authorList>
            <person name="Seshadri R."/>
            <person name="Federici B.A."/>
        </authorList>
    </citation>
    <scope>NUCLEOTIDE SEQUENCE [LARGE SCALE GENOMIC DNA]</scope>
</reference>
<reference evidence="1" key="2">
    <citation type="submission" date="2007-10" db="EMBL/GenBank/DDBJ databases">
        <authorList>
            <person name="Myers G.S."/>
        </authorList>
    </citation>
    <scope>NUCLEOTIDE SEQUENCE [LARGE SCALE GENOMIC DNA]</scope>
</reference>
<accession>A8PMV5</accession>
<keyword evidence="2" id="KW-1185">Reference proteome</keyword>
<sequence>MTSTQFSQLLHAIKNLENPDLLTPINELEALEPKSIYQRDVLSVLKWFNDYYMNCIGYGEQEFIGHYIHKIIDSPYPKRVLDTLCLLYYYNLYKSQDQLNNEFIQLKNFLEKKQSPAHPHTSSQENRHFIGRTPQMSIEPYMDIILEHKHCKKIANILAIMNKHGFLNQNEVSYLFKQPYLDFELLEKSLIKLNNKFLIKNNFLLTPFIRETYNSIFRKLKQATHILHSKTTKNIFLILDHYSCLTIKSIILVLNTRLKEKKSLLEKLSILTKENNCLTKEVIDQFLTTFYSFNTNSLLKNNLISRNNPLYSFDQKNNASQNLLSSEPSQLPTHHKSLDRASKPRLFLKKNLIDLLTKTISRLINAWKQYLVRHKNKKMNAHYYQLILKKLSQTTDIKSFASLLCDMGLFCRKTGYLPPKKSQIHSVIEHLITSLTENSQQVDVLNWLNSNAYRYGCLEEQTFIQQHLDKIFDFTSPKDALHVLWMFYYCGFHTEKRLHAILESDQANHFIALFLEKLSCFQGKSVDLLKKEVEVDLDRMNALSKALHSDSRKSEKLSASQSDVTNNASKPMKPICFFPLNSLCRNDFSKNTESTNHFSHQLTL</sequence>
<gene>
    <name evidence="1" type="ORF">RICGR_0838</name>
</gene>
<protein>
    <submittedName>
        <fullName evidence="1">Uncharacterized protein</fullName>
    </submittedName>
</protein>
<evidence type="ECO:0000313" key="2">
    <source>
        <dbReference type="Proteomes" id="UP000054075"/>
    </source>
</evidence>
<dbReference type="AlphaFoldDB" id="A8PMV5"/>